<dbReference type="Pfam" id="PF16363">
    <property type="entry name" value="GDP_Man_Dehyd"/>
    <property type="match status" value="1"/>
</dbReference>
<evidence type="ECO:0000259" key="11">
    <source>
        <dbReference type="Pfam" id="PF16363"/>
    </source>
</evidence>
<dbReference type="Gene3D" id="3.90.25.10">
    <property type="entry name" value="UDP-galactose 4-epimerase, domain 1"/>
    <property type="match status" value="1"/>
</dbReference>
<dbReference type="Proteomes" id="UP000075737">
    <property type="component" value="Unassembled WGS sequence"/>
</dbReference>
<dbReference type="CDD" id="cd05247">
    <property type="entry name" value="UDP_G4E_1_SDR_e"/>
    <property type="match status" value="1"/>
</dbReference>
<dbReference type="SUPFAM" id="SSF51735">
    <property type="entry name" value="NAD(P)-binding Rossmann-fold domains"/>
    <property type="match status" value="1"/>
</dbReference>
<keyword evidence="8 10" id="KW-0413">Isomerase</keyword>
<evidence type="ECO:0000313" key="12">
    <source>
        <dbReference type="EMBL" id="KYO66872.1"/>
    </source>
</evidence>
<dbReference type="GO" id="GO:0033499">
    <property type="term" value="P:galactose catabolic process via UDP-galactose, Leloir pathway"/>
    <property type="evidence" value="ECO:0007669"/>
    <property type="project" value="TreeGrafter"/>
</dbReference>
<evidence type="ECO:0000256" key="3">
    <source>
        <dbReference type="ARBA" id="ARBA00007637"/>
    </source>
</evidence>
<evidence type="ECO:0000313" key="13">
    <source>
        <dbReference type="Proteomes" id="UP000075737"/>
    </source>
</evidence>
<evidence type="ECO:0000256" key="7">
    <source>
        <dbReference type="ARBA" id="ARBA00023144"/>
    </source>
</evidence>
<evidence type="ECO:0000256" key="2">
    <source>
        <dbReference type="ARBA" id="ARBA00001911"/>
    </source>
</evidence>
<comment type="catalytic activity">
    <reaction evidence="1 10">
        <text>UDP-alpha-D-glucose = UDP-alpha-D-galactose</text>
        <dbReference type="Rhea" id="RHEA:22168"/>
        <dbReference type="ChEBI" id="CHEBI:58885"/>
        <dbReference type="ChEBI" id="CHEBI:66914"/>
        <dbReference type="EC" id="5.1.3.2"/>
    </reaction>
</comment>
<evidence type="ECO:0000256" key="4">
    <source>
        <dbReference type="ARBA" id="ARBA00013189"/>
    </source>
</evidence>
<dbReference type="EC" id="5.1.3.2" evidence="4 10"/>
<dbReference type="PANTHER" id="PTHR43725:SF53">
    <property type="entry name" value="UDP-ARABINOSE 4-EPIMERASE 1"/>
    <property type="match status" value="1"/>
</dbReference>
<evidence type="ECO:0000256" key="6">
    <source>
        <dbReference type="ARBA" id="ARBA00023027"/>
    </source>
</evidence>
<dbReference type="STRING" id="520767.ATZ99_06890"/>
<dbReference type="NCBIfam" id="TIGR01179">
    <property type="entry name" value="galE"/>
    <property type="match status" value="1"/>
</dbReference>
<accession>A0A162MPF9</accession>
<gene>
    <name evidence="12" type="primary">galE</name>
    <name evidence="12" type="ORF">ATZ99_06890</name>
</gene>
<comment type="cofactor">
    <cofactor evidence="2 10">
        <name>NAD(+)</name>
        <dbReference type="ChEBI" id="CHEBI:57540"/>
    </cofactor>
</comment>
<dbReference type="PANTHER" id="PTHR43725">
    <property type="entry name" value="UDP-GLUCOSE 4-EPIMERASE"/>
    <property type="match status" value="1"/>
</dbReference>
<name>A0A162MPF9_9FIRM</name>
<dbReference type="RefSeq" id="WP_068747854.1">
    <property type="nucleotide sequence ID" value="NZ_LOHZ01000023.1"/>
</dbReference>
<comment type="caution">
    <text evidence="12">The sequence shown here is derived from an EMBL/GenBank/DDBJ whole genome shotgun (WGS) entry which is preliminary data.</text>
</comment>
<reference evidence="12 13" key="1">
    <citation type="submission" date="2015-12" db="EMBL/GenBank/DDBJ databases">
        <title>Draft genome of Thermovenabulum gondwanense isolated from a red thermophilic microbial mat colonisisng an outflow channel of a bore well.</title>
        <authorList>
            <person name="Patel B.K."/>
        </authorList>
    </citation>
    <scope>NUCLEOTIDE SEQUENCE [LARGE SCALE GENOMIC DNA]</scope>
    <source>
        <strain evidence="12 13">R270</strain>
    </source>
</reference>
<dbReference type="GO" id="GO:0003978">
    <property type="term" value="F:UDP-glucose 4-epimerase activity"/>
    <property type="evidence" value="ECO:0007669"/>
    <property type="project" value="UniProtKB-UniRule"/>
</dbReference>
<comment type="similarity">
    <text evidence="3 10">Belongs to the NAD(P)-dependent epimerase/dehydratase family.</text>
</comment>
<dbReference type="PATRIC" id="fig|520767.4.peg.774"/>
<feature type="domain" description="NAD(P)-binding" evidence="11">
    <location>
        <begin position="5"/>
        <end position="307"/>
    </location>
</feature>
<evidence type="ECO:0000256" key="1">
    <source>
        <dbReference type="ARBA" id="ARBA00000083"/>
    </source>
</evidence>
<dbReference type="Gene3D" id="3.40.50.720">
    <property type="entry name" value="NAD(P)-binding Rossmann-like Domain"/>
    <property type="match status" value="1"/>
</dbReference>
<keyword evidence="13" id="KW-1185">Reference proteome</keyword>
<dbReference type="InterPro" id="IPR005886">
    <property type="entry name" value="UDP_G4E"/>
</dbReference>
<keyword evidence="6 10" id="KW-0520">NAD</keyword>
<evidence type="ECO:0000256" key="5">
    <source>
        <dbReference type="ARBA" id="ARBA00018569"/>
    </source>
</evidence>
<evidence type="ECO:0000256" key="8">
    <source>
        <dbReference type="ARBA" id="ARBA00023235"/>
    </source>
</evidence>
<dbReference type="AlphaFoldDB" id="A0A162MPF9"/>
<dbReference type="EMBL" id="LOHZ01000023">
    <property type="protein sequence ID" value="KYO66872.1"/>
    <property type="molecule type" value="Genomic_DNA"/>
</dbReference>
<comment type="pathway">
    <text evidence="10">Carbohydrate metabolism; galactose metabolism.</text>
</comment>
<sequence>MARVFVTGGAGYIGSHAVKLLGEKGFEVAVFDNLSTGNSSSVLYGMLIKGDILDYETLKKAMMDFKPDAVMHFAAKIIVPESVEKPLLYYENNTAGAINVLKAMRETGVKNFIFSSTAAVYGQPEKMPIKEDFPLSPINPYGRSKAFVETILKDLSFAGDFSYVSLRYFNVAGADPEGKIGETKKDATHLITMCVRTACGKRDKLFVFGTDYPTKDGTCIRDYIHVMDLAEAHIKALDYLLEGGKSEILNCGYGRGFSVLEVVNEAKKVTGIDFPVEYRERRPGDPARLVADAEKIKRVLNWVPKYDDLSFIIKTAFEWEKKLGSQS</sequence>
<dbReference type="OrthoDB" id="9811743at2"/>
<proteinExistence type="inferred from homology"/>
<comment type="subunit">
    <text evidence="10">Homodimer.</text>
</comment>
<organism evidence="12 13">
    <name type="scientific">Thermovenabulum gondwanense</name>
    <dbReference type="NCBI Taxonomy" id="520767"/>
    <lineage>
        <taxon>Bacteria</taxon>
        <taxon>Bacillati</taxon>
        <taxon>Bacillota</taxon>
        <taxon>Clostridia</taxon>
        <taxon>Thermosediminibacterales</taxon>
        <taxon>Thermosediminibacteraceae</taxon>
        <taxon>Thermovenabulum</taxon>
    </lineage>
</organism>
<dbReference type="InterPro" id="IPR016040">
    <property type="entry name" value="NAD(P)-bd_dom"/>
</dbReference>
<keyword evidence="9 10" id="KW-0119">Carbohydrate metabolism</keyword>
<evidence type="ECO:0000256" key="9">
    <source>
        <dbReference type="ARBA" id="ARBA00023277"/>
    </source>
</evidence>
<dbReference type="UniPathway" id="UPA00214"/>
<dbReference type="InterPro" id="IPR036291">
    <property type="entry name" value="NAD(P)-bd_dom_sf"/>
</dbReference>
<evidence type="ECO:0000256" key="10">
    <source>
        <dbReference type="RuleBase" id="RU366046"/>
    </source>
</evidence>
<protein>
    <recommendedName>
        <fullName evidence="5 10">UDP-glucose 4-epimerase</fullName>
        <ecNumber evidence="4 10">5.1.3.2</ecNumber>
    </recommendedName>
</protein>
<keyword evidence="7" id="KW-0299">Galactose metabolism</keyword>